<evidence type="ECO:0000256" key="2">
    <source>
        <dbReference type="SAM" id="Phobius"/>
    </source>
</evidence>
<sequence length="201" mass="22072">MRKVQQKSNQPVTEYDQPGKDHDNDQSEQELVPHQSMIRKSLGWTALTIVGFAILSGFFTTSYSDEGTPEEVVANRINTATEAGESLFEEEVNANIEARDFEVTNAGTDGGEARMLIWDFNKVDLDEVAVWVDGVPVKEKLILSENASAINIPVPSTVTIRGVKDVGGGISYAVKFPNNDTTYFNVVTTGQTNTYTVLPRP</sequence>
<keyword evidence="2" id="KW-0472">Membrane</keyword>
<dbReference type="EMBL" id="JAROBZ020000001">
    <property type="protein sequence ID" value="MFB3167431.1"/>
    <property type="molecule type" value="Genomic_DNA"/>
</dbReference>
<comment type="caution">
    <text evidence="3">The sequence shown here is derived from an EMBL/GenBank/DDBJ whole genome shotgun (WGS) entry which is preliminary data.</text>
</comment>
<keyword evidence="2" id="KW-0812">Transmembrane</keyword>
<keyword evidence="2" id="KW-1133">Transmembrane helix</keyword>
<evidence type="ECO:0000256" key="1">
    <source>
        <dbReference type="SAM" id="MobiDB-lite"/>
    </source>
</evidence>
<name>A0ABV4YRE5_9BACI</name>
<gene>
    <name evidence="3" type="ORF">P5G62_009940</name>
</gene>
<feature type="transmembrane region" description="Helical" evidence="2">
    <location>
        <begin position="41"/>
        <end position="59"/>
    </location>
</feature>
<feature type="compositionally biased region" description="Polar residues" evidence="1">
    <location>
        <begin position="1"/>
        <end position="12"/>
    </location>
</feature>
<protein>
    <submittedName>
        <fullName evidence="3">Uncharacterized protein</fullName>
    </submittedName>
</protein>
<reference evidence="3 4" key="1">
    <citation type="submission" date="2024-05" db="EMBL/GenBank/DDBJ databases">
        <authorList>
            <person name="Venkateswaran K."/>
        </authorList>
    </citation>
    <scope>NUCLEOTIDE SEQUENCE [LARGE SCALE GENOMIC DNA]</scope>
    <source>
        <strain evidence="3 4">179-C4-2-HS</strain>
    </source>
</reference>
<evidence type="ECO:0000313" key="4">
    <source>
        <dbReference type="Proteomes" id="UP001241748"/>
    </source>
</evidence>
<keyword evidence="4" id="KW-1185">Reference proteome</keyword>
<proteinExistence type="predicted"/>
<feature type="region of interest" description="Disordered" evidence="1">
    <location>
        <begin position="1"/>
        <end position="33"/>
    </location>
</feature>
<dbReference type="RefSeq" id="WP_306074963.1">
    <property type="nucleotide sequence ID" value="NZ_JAROBZ020000001.1"/>
</dbReference>
<evidence type="ECO:0000313" key="3">
    <source>
        <dbReference type="EMBL" id="MFB3167431.1"/>
    </source>
</evidence>
<dbReference type="Proteomes" id="UP001241748">
    <property type="component" value="Unassembled WGS sequence"/>
</dbReference>
<organism evidence="3 4">
    <name type="scientific">Neobacillus driksii</name>
    <dbReference type="NCBI Taxonomy" id="3035913"/>
    <lineage>
        <taxon>Bacteria</taxon>
        <taxon>Bacillati</taxon>
        <taxon>Bacillota</taxon>
        <taxon>Bacilli</taxon>
        <taxon>Bacillales</taxon>
        <taxon>Bacillaceae</taxon>
        <taxon>Neobacillus</taxon>
    </lineage>
</organism>
<accession>A0ABV4YRE5</accession>